<dbReference type="EMBL" id="LXQA010544477">
    <property type="protein sequence ID" value="MCI58336.1"/>
    <property type="molecule type" value="Genomic_DNA"/>
</dbReference>
<proteinExistence type="predicted"/>
<accession>A0A392TDZ7</accession>
<feature type="non-terminal residue" evidence="1">
    <location>
        <position position="78"/>
    </location>
</feature>
<sequence>MDKEGGIVSKPPLLTGPENYDYWKARMMAFLKSIDSRTWKTIVNGWEAPVVLDKDGKKTTEVKAEKDYSKDEDDLALG</sequence>
<evidence type="ECO:0000313" key="1">
    <source>
        <dbReference type="EMBL" id="MCI58336.1"/>
    </source>
</evidence>
<organism evidence="1 2">
    <name type="scientific">Trifolium medium</name>
    <dbReference type="NCBI Taxonomy" id="97028"/>
    <lineage>
        <taxon>Eukaryota</taxon>
        <taxon>Viridiplantae</taxon>
        <taxon>Streptophyta</taxon>
        <taxon>Embryophyta</taxon>
        <taxon>Tracheophyta</taxon>
        <taxon>Spermatophyta</taxon>
        <taxon>Magnoliopsida</taxon>
        <taxon>eudicotyledons</taxon>
        <taxon>Gunneridae</taxon>
        <taxon>Pentapetalae</taxon>
        <taxon>rosids</taxon>
        <taxon>fabids</taxon>
        <taxon>Fabales</taxon>
        <taxon>Fabaceae</taxon>
        <taxon>Papilionoideae</taxon>
        <taxon>50 kb inversion clade</taxon>
        <taxon>NPAAA clade</taxon>
        <taxon>Hologalegina</taxon>
        <taxon>IRL clade</taxon>
        <taxon>Trifolieae</taxon>
        <taxon>Trifolium</taxon>
    </lineage>
</organism>
<reference evidence="1 2" key="1">
    <citation type="journal article" date="2018" name="Front. Plant Sci.">
        <title>Red Clover (Trifolium pratense) and Zigzag Clover (T. medium) - A Picture of Genomic Similarities and Differences.</title>
        <authorList>
            <person name="Dluhosova J."/>
            <person name="Istvanek J."/>
            <person name="Nedelnik J."/>
            <person name="Repkova J."/>
        </authorList>
    </citation>
    <scope>NUCLEOTIDE SEQUENCE [LARGE SCALE GENOMIC DNA]</scope>
    <source>
        <strain evidence="2">cv. 10/8</strain>
        <tissue evidence="1">Leaf</tissue>
    </source>
</reference>
<dbReference type="AlphaFoldDB" id="A0A392TDZ7"/>
<name>A0A392TDZ7_9FABA</name>
<comment type="caution">
    <text evidence="1">The sequence shown here is derived from an EMBL/GenBank/DDBJ whole genome shotgun (WGS) entry which is preliminary data.</text>
</comment>
<keyword evidence="2" id="KW-1185">Reference proteome</keyword>
<evidence type="ECO:0000313" key="2">
    <source>
        <dbReference type="Proteomes" id="UP000265520"/>
    </source>
</evidence>
<dbReference type="Proteomes" id="UP000265520">
    <property type="component" value="Unassembled WGS sequence"/>
</dbReference>
<protein>
    <submittedName>
        <fullName evidence="1">Gag-pol polyprotein</fullName>
    </submittedName>
</protein>